<keyword evidence="12" id="KW-1185">Reference proteome</keyword>
<keyword evidence="2 10" id="KW-1003">Cell membrane</keyword>
<keyword evidence="4 10" id="KW-1133">Transmembrane helix</keyword>
<keyword evidence="10" id="KW-0915">Sodium</keyword>
<comment type="caution">
    <text evidence="11">The sequence shown here is derived from an EMBL/GenBank/DDBJ whole genome shotgun (WGS) entry which is preliminary data.</text>
</comment>
<evidence type="ECO:0000256" key="2">
    <source>
        <dbReference type="ARBA" id="ARBA00022475"/>
    </source>
</evidence>
<evidence type="ECO:0000256" key="8">
    <source>
        <dbReference type="ARBA" id="ARBA00035585"/>
    </source>
</evidence>
<keyword evidence="5 10" id="KW-0472">Membrane</keyword>
<comment type="similarity">
    <text evidence="7 10">Belongs to the fluoride channel Fluc/FEX (TC 1.A.43) family.</text>
</comment>
<dbReference type="Pfam" id="PF02537">
    <property type="entry name" value="CRCB"/>
    <property type="match status" value="1"/>
</dbReference>
<keyword evidence="10" id="KW-0406">Ion transport</keyword>
<dbReference type="RefSeq" id="WP_339968117.1">
    <property type="nucleotide sequence ID" value="NZ_JAWMWG010000001.1"/>
</dbReference>
<dbReference type="EMBL" id="JAWMWG010000001">
    <property type="protein sequence ID" value="MEJ6347704.1"/>
    <property type="molecule type" value="Genomic_DNA"/>
</dbReference>
<comment type="subcellular location">
    <subcellularLocation>
        <location evidence="1 10">Cell membrane</location>
        <topology evidence="1 10">Multi-pass membrane protein</topology>
    </subcellularLocation>
</comment>
<reference evidence="11 12" key="1">
    <citation type="submission" date="2023-10" db="EMBL/GenBank/DDBJ databases">
        <title>Holzapfeliella saturejae sp. nov. isolated from Satureja montana flowers.</title>
        <authorList>
            <person name="Alcantara C."/>
            <person name="Zuniga M."/>
            <person name="Landete J.M."/>
            <person name="Monedero V."/>
        </authorList>
    </citation>
    <scope>NUCLEOTIDE SEQUENCE [LARGE SCALE GENOMIC DNA]</scope>
    <source>
        <strain evidence="11 12">He02</strain>
    </source>
</reference>
<evidence type="ECO:0000256" key="10">
    <source>
        <dbReference type="HAMAP-Rule" id="MF_00454"/>
    </source>
</evidence>
<dbReference type="InterPro" id="IPR003691">
    <property type="entry name" value="FluC"/>
</dbReference>
<feature type="binding site" evidence="10">
    <location>
        <position position="71"/>
    </location>
    <ligand>
        <name>Na(+)</name>
        <dbReference type="ChEBI" id="CHEBI:29101"/>
        <note>structural</note>
    </ligand>
</feature>
<evidence type="ECO:0000256" key="4">
    <source>
        <dbReference type="ARBA" id="ARBA00022989"/>
    </source>
</evidence>
<dbReference type="HAMAP" id="MF_00454">
    <property type="entry name" value="FluC"/>
    <property type="match status" value="1"/>
</dbReference>
<comment type="activity regulation">
    <text evidence="10">Na(+) is not transported, but it plays an essential structural role and its presence is essential for fluoride channel function.</text>
</comment>
<evidence type="ECO:0000256" key="1">
    <source>
        <dbReference type="ARBA" id="ARBA00004651"/>
    </source>
</evidence>
<evidence type="ECO:0000256" key="5">
    <source>
        <dbReference type="ARBA" id="ARBA00023136"/>
    </source>
</evidence>
<name>A0ABU8SEH7_9LACO</name>
<keyword evidence="10" id="KW-0813">Transport</keyword>
<gene>
    <name evidence="10" type="primary">fluC</name>
    <name evidence="10" type="synonym">crcB</name>
    <name evidence="11" type="ORF">R4Y45_00310</name>
</gene>
<dbReference type="Proteomes" id="UP001377804">
    <property type="component" value="Unassembled WGS sequence"/>
</dbReference>
<dbReference type="PANTHER" id="PTHR28259:SF1">
    <property type="entry name" value="FLUORIDE EXPORT PROTEIN 1-RELATED"/>
    <property type="match status" value="1"/>
</dbReference>
<evidence type="ECO:0000313" key="11">
    <source>
        <dbReference type="EMBL" id="MEJ6347704.1"/>
    </source>
</evidence>
<evidence type="ECO:0000256" key="7">
    <source>
        <dbReference type="ARBA" id="ARBA00035120"/>
    </source>
</evidence>
<comment type="function">
    <text evidence="9 10">Fluoride-specific ion channel. Important for reducing fluoride concentration in the cell, thus reducing its toxicity.</text>
</comment>
<feature type="transmembrane region" description="Helical" evidence="10">
    <location>
        <begin position="61"/>
        <end position="84"/>
    </location>
</feature>
<feature type="binding site" evidence="10">
    <location>
        <position position="68"/>
    </location>
    <ligand>
        <name>Na(+)</name>
        <dbReference type="ChEBI" id="CHEBI:29101"/>
        <note>structural</note>
    </ligand>
</feature>
<sequence length="134" mass="14934">MILQVLLFIFGAIGGICRYFIGQELMLNGFPIATLITNLMGAFLLPIWNDRQKERPLLKEVIGVGFFGAFTTFSSAMLDTLTLIIRGQFIALLIYTLITVLGGFLLAYLGTSLTGFSHEQTDEQVIQHEEEADR</sequence>
<evidence type="ECO:0000256" key="6">
    <source>
        <dbReference type="ARBA" id="ARBA00023303"/>
    </source>
</evidence>
<evidence type="ECO:0000256" key="3">
    <source>
        <dbReference type="ARBA" id="ARBA00022692"/>
    </source>
</evidence>
<organism evidence="11 12">
    <name type="scientific">Holzapfeliella saturejae</name>
    <dbReference type="NCBI Taxonomy" id="3082953"/>
    <lineage>
        <taxon>Bacteria</taxon>
        <taxon>Bacillati</taxon>
        <taxon>Bacillota</taxon>
        <taxon>Bacilli</taxon>
        <taxon>Lactobacillales</taxon>
        <taxon>Lactobacillaceae</taxon>
        <taxon>Holzapfeliella</taxon>
    </lineage>
</organism>
<keyword evidence="3 10" id="KW-0812">Transmembrane</keyword>
<keyword evidence="6 10" id="KW-0407">Ion channel</keyword>
<proteinExistence type="inferred from homology"/>
<protein>
    <recommendedName>
        <fullName evidence="10">Fluoride-specific ion channel FluC</fullName>
    </recommendedName>
</protein>
<feature type="transmembrane region" description="Helical" evidence="10">
    <location>
        <begin position="90"/>
        <end position="109"/>
    </location>
</feature>
<dbReference type="PANTHER" id="PTHR28259">
    <property type="entry name" value="FLUORIDE EXPORT PROTEIN 1-RELATED"/>
    <property type="match status" value="1"/>
</dbReference>
<feature type="transmembrane region" description="Helical" evidence="10">
    <location>
        <begin position="30"/>
        <end position="49"/>
    </location>
</feature>
<comment type="catalytic activity">
    <reaction evidence="8">
        <text>fluoride(in) = fluoride(out)</text>
        <dbReference type="Rhea" id="RHEA:76159"/>
        <dbReference type="ChEBI" id="CHEBI:17051"/>
    </reaction>
    <physiologicalReaction direction="left-to-right" evidence="8">
        <dbReference type="Rhea" id="RHEA:76160"/>
    </physiologicalReaction>
</comment>
<evidence type="ECO:0000256" key="9">
    <source>
        <dbReference type="ARBA" id="ARBA00049940"/>
    </source>
</evidence>
<keyword evidence="10" id="KW-0479">Metal-binding</keyword>
<accession>A0ABU8SEH7</accession>
<evidence type="ECO:0000313" key="12">
    <source>
        <dbReference type="Proteomes" id="UP001377804"/>
    </source>
</evidence>